<organism evidence="3 4">
    <name type="scientific">Nocardia uniformis</name>
    <dbReference type="NCBI Taxonomy" id="53432"/>
    <lineage>
        <taxon>Bacteria</taxon>
        <taxon>Bacillati</taxon>
        <taxon>Actinomycetota</taxon>
        <taxon>Actinomycetes</taxon>
        <taxon>Mycobacteriales</taxon>
        <taxon>Nocardiaceae</taxon>
        <taxon>Nocardia</taxon>
    </lineage>
</organism>
<dbReference type="PANTHER" id="PTHR12169">
    <property type="entry name" value="ATPASE N2B"/>
    <property type="match status" value="1"/>
</dbReference>
<dbReference type="Proteomes" id="UP000586827">
    <property type="component" value="Unassembled WGS sequence"/>
</dbReference>
<dbReference type="Gene3D" id="3.40.50.300">
    <property type="entry name" value="P-loop containing nucleotide triphosphate hydrolases"/>
    <property type="match status" value="1"/>
</dbReference>
<dbReference type="GO" id="GO:0016887">
    <property type="term" value="F:ATP hydrolysis activity"/>
    <property type="evidence" value="ECO:0007669"/>
    <property type="project" value="InterPro"/>
</dbReference>
<comment type="caution">
    <text evidence="3">The sequence shown here is derived from an EMBL/GenBank/DDBJ whole genome shotgun (WGS) entry which is preliminary data.</text>
</comment>
<keyword evidence="4" id="KW-1185">Reference proteome</keyword>
<dbReference type="RefSeq" id="WP_084520955.1">
    <property type="nucleotide sequence ID" value="NZ_JABELX010000010.1"/>
</dbReference>
<dbReference type="SUPFAM" id="SSF52540">
    <property type="entry name" value="P-loop containing nucleoside triphosphate hydrolases"/>
    <property type="match status" value="1"/>
</dbReference>
<evidence type="ECO:0000313" key="3">
    <source>
        <dbReference type="EMBL" id="NNH73469.1"/>
    </source>
</evidence>
<dbReference type="PANTHER" id="PTHR12169:SF6">
    <property type="entry name" value="AFG1-LIKE ATPASE"/>
    <property type="match status" value="1"/>
</dbReference>
<dbReference type="GO" id="GO:0005737">
    <property type="term" value="C:cytoplasm"/>
    <property type="evidence" value="ECO:0007669"/>
    <property type="project" value="TreeGrafter"/>
</dbReference>
<keyword evidence="2" id="KW-0067">ATP-binding</keyword>
<accession>A0A849CE16</accession>
<keyword evidence="1" id="KW-0547">Nucleotide-binding</keyword>
<name>A0A849CE16_9NOCA</name>
<evidence type="ECO:0000256" key="2">
    <source>
        <dbReference type="ARBA" id="ARBA00022840"/>
    </source>
</evidence>
<dbReference type="EMBL" id="JABELX010000010">
    <property type="protein sequence ID" value="NNH73469.1"/>
    <property type="molecule type" value="Genomic_DNA"/>
</dbReference>
<dbReference type="GO" id="GO:0005524">
    <property type="term" value="F:ATP binding"/>
    <property type="evidence" value="ECO:0007669"/>
    <property type="project" value="UniProtKB-KW"/>
</dbReference>
<dbReference type="GO" id="GO:0032153">
    <property type="term" value="C:cell division site"/>
    <property type="evidence" value="ECO:0007669"/>
    <property type="project" value="TreeGrafter"/>
</dbReference>
<dbReference type="GO" id="GO:0051301">
    <property type="term" value="P:cell division"/>
    <property type="evidence" value="ECO:0007669"/>
    <property type="project" value="UniProtKB-KW"/>
</dbReference>
<protein>
    <submittedName>
        <fullName evidence="3">Cell division protein ZapE</fullName>
    </submittedName>
</protein>
<reference evidence="3 4" key="1">
    <citation type="submission" date="2020-05" db="EMBL/GenBank/DDBJ databases">
        <title>MicrobeNet Type strains.</title>
        <authorList>
            <person name="Nicholson A.C."/>
        </authorList>
    </citation>
    <scope>NUCLEOTIDE SEQUENCE [LARGE SCALE GENOMIC DNA]</scope>
    <source>
        <strain evidence="3 4">JCM 3224</strain>
    </source>
</reference>
<dbReference type="Pfam" id="PF03969">
    <property type="entry name" value="AFG1_ATPase"/>
    <property type="match status" value="2"/>
</dbReference>
<dbReference type="InterPro" id="IPR027417">
    <property type="entry name" value="P-loop_NTPase"/>
</dbReference>
<proteinExistence type="predicted"/>
<dbReference type="NCBIfam" id="NF040713">
    <property type="entry name" value="ZapE"/>
    <property type="match status" value="1"/>
</dbReference>
<dbReference type="InterPro" id="IPR005654">
    <property type="entry name" value="ATPase_AFG1-like"/>
</dbReference>
<dbReference type="CDD" id="cd00009">
    <property type="entry name" value="AAA"/>
    <property type="match status" value="1"/>
</dbReference>
<sequence length="320" mass="35419">MTTGVTTLDSDQLAATVRLHAVAEQLGKGWLGRRWRRPRGVYLHGGPGRGKTMLMDRFFAELSSNRKRRFHFHSFFAQLHRGVHEFGSIDGAVDALLGDSAVVCFDEFHVHDAGDATLIARLLDALFARQIVLVVTSNYPPERLLPNPLFHPVFVPTIERIRALLDVVSMNGSQDYRLLGGSRGGFAAGRYIVGDCALTGSVETLIAHRRLRARAAGSGSLTVDFAELCGIPVSAGDFLELTGDFSRWTLCEVPALRTVEPDWAMRFINLIDVLYDADLELSLYARVPFAELGADVRGLPDLFRTLSRLSTLEFPARDQH</sequence>
<keyword evidence="3" id="KW-0132">Cell division</keyword>
<evidence type="ECO:0000313" key="4">
    <source>
        <dbReference type="Proteomes" id="UP000586827"/>
    </source>
</evidence>
<keyword evidence="3" id="KW-0131">Cell cycle</keyword>
<gene>
    <name evidence="3" type="primary">zapE</name>
    <name evidence="3" type="ORF">HLB23_27045</name>
</gene>
<evidence type="ECO:0000256" key="1">
    <source>
        <dbReference type="ARBA" id="ARBA00022741"/>
    </source>
</evidence>
<dbReference type="AlphaFoldDB" id="A0A849CE16"/>